<accession>A0A0H5Q1U6</accession>
<sequence>MQDCGKDQPGLEQLSRILQDSWKSTVQPGQETWNVGAGSGYSRDRQARWDAREMRTATTKVRREIYETFRRLCQERGETPYSVLQGFLLAFVDHFGETAAPAAEVQRFTGWHTSGGG</sequence>
<dbReference type="EMBL" id="LN853450">
    <property type="protein sequence ID" value="CRY95971.1"/>
    <property type="molecule type" value="Genomic_DNA"/>
</dbReference>
<dbReference type="AlphaFoldDB" id="A0A0H5Q1U6"/>
<feature type="region of interest" description="Disordered" evidence="1">
    <location>
        <begin position="23"/>
        <end position="45"/>
    </location>
</feature>
<reference evidence="2" key="2">
    <citation type="submission" date="2015-07" db="EMBL/GenBank/DDBJ databases">
        <title>Plasmids, circular viruses and viroids from rat gut.</title>
        <authorList>
            <person name="Jorgensen T.J."/>
            <person name="Hansen M.A."/>
            <person name="Xu Z."/>
            <person name="Tabak M.A."/>
            <person name="Sorensen S.J."/>
            <person name="Hansen L.H."/>
        </authorList>
    </citation>
    <scope>NUCLEOTIDE SEQUENCE</scope>
    <source>
        <strain evidence="2">RGFK0845</strain>
    </source>
</reference>
<reference evidence="2" key="1">
    <citation type="submission" date="2015-06" db="EMBL/GenBank/DDBJ databases">
        <authorList>
            <person name="Joergensen T."/>
        </authorList>
    </citation>
    <scope>NUCLEOTIDE SEQUENCE</scope>
    <source>
        <strain evidence="2">RGFK0845</strain>
    </source>
</reference>
<organism evidence="2">
    <name type="scientific">uncultured prokaryote</name>
    <dbReference type="NCBI Taxonomy" id="198431"/>
    <lineage>
        <taxon>unclassified sequences</taxon>
        <taxon>environmental samples</taxon>
    </lineage>
</organism>
<feature type="compositionally biased region" description="Polar residues" evidence="1">
    <location>
        <begin position="23"/>
        <end position="33"/>
    </location>
</feature>
<name>A0A0H5Q1U6_9ZZZZ</name>
<proteinExistence type="predicted"/>
<evidence type="ECO:0000313" key="2">
    <source>
        <dbReference type="EMBL" id="CRY95971.1"/>
    </source>
</evidence>
<protein>
    <submittedName>
        <fullName evidence="2">Uncharacterized protein</fullName>
    </submittedName>
</protein>
<evidence type="ECO:0000256" key="1">
    <source>
        <dbReference type="SAM" id="MobiDB-lite"/>
    </source>
</evidence>